<dbReference type="OrthoDB" id="185963at2"/>
<dbReference type="PROSITE" id="PS00141">
    <property type="entry name" value="ASP_PROTEASE"/>
    <property type="match status" value="1"/>
</dbReference>
<dbReference type="InterPro" id="IPR011969">
    <property type="entry name" value="Clan_AA_Asp_peptidase_C"/>
</dbReference>
<dbReference type="Proteomes" id="UP000186609">
    <property type="component" value="Chromosome"/>
</dbReference>
<dbReference type="RefSeq" id="WP_076198788.1">
    <property type="nucleotide sequence ID" value="NZ_CP019236.1"/>
</dbReference>
<evidence type="ECO:0000313" key="3">
    <source>
        <dbReference type="Proteomes" id="UP000186609"/>
    </source>
</evidence>
<dbReference type="InterPro" id="IPR034122">
    <property type="entry name" value="Retropepsin-like_bacterial"/>
</dbReference>
<name>A0A1P8JUC9_9BURK</name>
<dbReference type="SUPFAM" id="SSF50630">
    <property type="entry name" value="Acid proteases"/>
    <property type="match status" value="1"/>
</dbReference>
<dbReference type="KEGG" id="rhy:RD110_09240"/>
<dbReference type="CDD" id="cd05483">
    <property type="entry name" value="retropepsin_like_bacteria"/>
    <property type="match status" value="1"/>
</dbReference>
<evidence type="ECO:0000313" key="2">
    <source>
        <dbReference type="EMBL" id="APW37352.1"/>
    </source>
</evidence>
<dbReference type="AlphaFoldDB" id="A0A1P8JUC9"/>
<dbReference type="STRING" id="1842727.RD110_09240"/>
<dbReference type="EMBL" id="CP019236">
    <property type="protein sequence ID" value="APW37352.1"/>
    <property type="molecule type" value="Genomic_DNA"/>
</dbReference>
<feature type="chain" id="PRO_5012523744" evidence="1">
    <location>
        <begin position="23"/>
        <end position="215"/>
    </location>
</feature>
<dbReference type="InterPro" id="IPR001969">
    <property type="entry name" value="Aspartic_peptidase_AS"/>
</dbReference>
<dbReference type="GO" id="GO:0004190">
    <property type="term" value="F:aspartic-type endopeptidase activity"/>
    <property type="evidence" value="ECO:0007669"/>
    <property type="project" value="InterPro"/>
</dbReference>
<dbReference type="Pfam" id="PF13975">
    <property type="entry name" value="gag-asp_proteas"/>
    <property type="match status" value="1"/>
</dbReference>
<accession>A0A1P8JUC9</accession>
<evidence type="ECO:0000256" key="1">
    <source>
        <dbReference type="SAM" id="SignalP"/>
    </source>
</evidence>
<organism evidence="2 3">
    <name type="scientific">Rhodoferax koreensis</name>
    <dbReference type="NCBI Taxonomy" id="1842727"/>
    <lineage>
        <taxon>Bacteria</taxon>
        <taxon>Pseudomonadati</taxon>
        <taxon>Pseudomonadota</taxon>
        <taxon>Betaproteobacteria</taxon>
        <taxon>Burkholderiales</taxon>
        <taxon>Comamonadaceae</taxon>
        <taxon>Rhodoferax</taxon>
    </lineage>
</organism>
<reference evidence="2 3" key="1">
    <citation type="submission" date="2017-01" db="EMBL/GenBank/DDBJ databases">
        <authorList>
            <person name="Mah S.A."/>
            <person name="Swanson W.J."/>
            <person name="Moy G.W."/>
            <person name="Vacquier V.D."/>
        </authorList>
    </citation>
    <scope>NUCLEOTIDE SEQUENCE [LARGE SCALE GENOMIC DNA]</scope>
    <source>
        <strain evidence="2 3">DCY110</strain>
    </source>
</reference>
<keyword evidence="1" id="KW-0732">Signal</keyword>
<protein>
    <submittedName>
        <fullName evidence="2">Peptidase A2</fullName>
    </submittedName>
</protein>
<dbReference type="NCBIfam" id="TIGR02281">
    <property type="entry name" value="clan_AA_DTGA"/>
    <property type="match status" value="1"/>
</dbReference>
<feature type="signal peptide" evidence="1">
    <location>
        <begin position="1"/>
        <end position="22"/>
    </location>
</feature>
<dbReference type="Gene3D" id="2.40.70.10">
    <property type="entry name" value="Acid Proteases"/>
    <property type="match status" value="1"/>
</dbReference>
<keyword evidence="3" id="KW-1185">Reference proteome</keyword>
<dbReference type="InterPro" id="IPR021109">
    <property type="entry name" value="Peptidase_aspartic_dom_sf"/>
</dbReference>
<gene>
    <name evidence="2" type="ORF">RD110_09240</name>
</gene>
<proteinExistence type="predicted"/>
<dbReference type="GO" id="GO:0006508">
    <property type="term" value="P:proteolysis"/>
    <property type="evidence" value="ECO:0007669"/>
    <property type="project" value="InterPro"/>
</dbReference>
<sequence>MPSTRHRLLAVALAALCGVAQAQSVVLTGILGSKALLLVDGKPPRSVAAGESYLGVKVLSVAGESAVVDVGGQRVTLRMGDSPTQVGAKGAAGGNRIVLTADSRGHFFTAGRINNQAMQFMVDTGASYISLSAAEAERLGIDYRKGLPMTMSTANGSTPGWRVRLAAVRVGDVQLTELEAVVTPASMPFVLLGNNFLTQFQMTRLNDQMVLERRY</sequence>